<reference evidence="3" key="1">
    <citation type="submission" date="2021-01" db="EMBL/GenBank/DDBJ databases">
        <title>Whole genome shotgun sequence of Demequina activiva NBRC 110675.</title>
        <authorList>
            <person name="Komaki H."/>
            <person name="Tamura T."/>
        </authorList>
    </citation>
    <scope>NUCLEOTIDE SEQUENCE</scope>
    <source>
        <strain evidence="3">NBRC 110675</strain>
    </source>
</reference>
<keyword evidence="1" id="KW-0378">Hydrolase</keyword>
<dbReference type="SUPFAM" id="SSF55811">
    <property type="entry name" value="Nudix"/>
    <property type="match status" value="1"/>
</dbReference>
<gene>
    <name evidence="3" type="ORF">Dac01nite_11630</name>
</gene>
<dbReference type="Gene3D" id="3.90.79.10">
    <property type="entry name" value="Nucleoside Triphosphate Pyrophosphohydrolase"/>
    <property type="match status" value="1"/>
</dbReference>
<feature type="domain" description="Nudix hydrolase" evidence="2">
    <location>
        <begin position="46"/>
        <end position="181"/>
    </location>
</feature>
<accession>A0A919Q3U8</accession>
<organism evidence="3 4">
    <name type="scientific">Demequina activiva</name>
    <dbReference type="NCBI Taxonomy" id="1582364"/>
    <lineage>
        <taxon>Bacteria</taxon>
        <taxon>Bacillati</taxon>
        <taxon>Actinomycetota</taxon>
        <taxon>Actinomycetes</taxon>
        <taxon>Micrococcales</taxon>
        <taxon>Demequinaceae</taxon>
        <taxon>Demequina</taxon>
    </lineage>
</organism>
<evidence type="ECO:0000313" key="4">
    <source>
        <dbReference type="Proteomes" id="UP000652354"/>
    </source>
</evidence>
<dbReference type="PANTHER" id="PTHR11839">
    <property type="entry name" value="UDP/ADP-SUGAR PYROPHOSPHATASE"/>
    <property type="match status" value="1"/>
</dbReference>
<evidence type="ECO:0000313" key="3">
    <source>
        <dbReference type="EMBL" id="GIG54411.1"/>
    </source>
</evidence>
<dbReference type="AlphaFoldDB" id="A0A919Q3U8"/>
<sequence>MTEPLADVPGSRPVLTTHERFVGKVWDIASDEVDLGEAGVVTRDYVRHTGAVVIIALDPEDRVYLVRQYRHPVGAECWEPPAGLLDVADEQPLDAARRELHEEADLTAATWHALVDYCPSGGGSSEAVRVYLARDIAQVPEHERHVRTDEERDMIGAWVPLDDAVAAILDGRIRSSSAVAGLLATDRARRDGYTSLRAPDAPWTRPEATRLVR</sequence>
<dbReference type="InterPro" id="IPR000086">
    <property type="entry name" value="NUDIX_hydrolase_dom"/>
</dbReference>
<dbReference type="PANTHER" id="PTHR11839:SF31">
    <property type="entry name" value="ADP-RIBOSE PYROPHOSPHATASE"/>
    <property type="match status" value="1"/>
</dbReference>
<keyword evidence="4" id="KW-1185">Reference proteome</keyword>
<dbReference type="GO" id="GO:0005829">
    <property type="term" value="C:cytosol"/>
    <property type="evidence" value="ECO:0007669"/>
    <property type="project" value="TreeGrafter"/>
</dbReference>
<evidence type="ECO:0000256" key="1">
    <source>
        <dbReference type="ARBA" id="ARBA00022801"/>
    </source>
</evidence>
<dbReference type="Proteomes" id="UP000652354">
    <property type="component" value="Unassembled WGS sequence"/>
</dbReference>
<dbReference type="RefSeq" id="WP_203654251.1">
    <property type="nucleotide sequence ID" value="NZ_BONR01000002.1"/>
</dbReference>
<dbReference type="PROSITE" id="PS51462">
    <property type="entry name" value="NUDIX"/>
    <property type="match status" value="1"/>
</dbReference>
<comment type="caution">
    <text evidence="3">The sequence shown here is derived from an EMBL/GenBank/DDBJ whole genome shotgun (WGS) entry which is preliminary data.</text>
</comment>
<dbReference type="EMBL" id="BONR01000002">
    <property type="protein sequence ID" value="GIG54411.1"/>
    <property type="molecule type" value="Genomic_DNA"/>
</dbReference>
<dbReference type="CDD" id="cd24158">
    <property type="entry name" value="NUDIX_ADPRase_Rv1700"/>
    <property type="match status" value="1"/>
</dbReference>
<protein>
    <submittedName>
        <fullName evidence="3">NTP pyrophosphohydrolase</fullName>
    </submittedName>
</protein>
<name>A0A919Q3U8_9MICO</name>
<dbReference type="GO" id="GO:0016787">
    <property type="term" value="F:hydrolase activity"/>
    <property type="evidence" value="ECO:0007669"/>
    <property type="project" value="UniProtKB-KW"/>
</dbReference>
<dbReference type="GO" id="GO:0019693">
    <property type="term" value="P:ribose phosphate metabolic process"/>
    <property type="evidence" value="ECO:0007669"/>
    <property type="project" value="TreeGrafter"/>
</dbReference>
<proteinExistence type="predicted"/>
<dbReference type="GO" id="GO:0006753">
    <property type="term" value="P:nucleoside phosphate metabolic process"/>
    <property type="evidence" value="ECO:0007669"/>
    <property type="project" value="TreeGrafter"/>
</dbReference>
<dbReference type="InterPro" id="IPR015797">
    <property type="entry name" value="NUDIX_hydrolase-like_dom_sf"/>
</dbReference>
<evidence type="ECO:0000259" key="2">
    <source>
        <dbReference type="PROSITE" id="PS51462"/>
    </source>
</evidence>
<dbReference type="Pfam" id="PF00293">
    <property type="entry name" value="NUDIX"/>
    <property type="match status" value="1"/>
</dbReference>